<gene>
    <name evidence="5" type="primary">cytR</name>
    <name evidence="6" type="ORF">B9D04_10870</name>
    <name evidence="5" type="ORF">QX99_02304</name>
</gene>
<dbReference type="RefSeq" id="WP_010370979.1">
    <property type="nucleotide sequence ID" value="NZ_BJEF01000007.1"/>
</dbReference>
<reference evidence="6 8" key="2">
    <citation type="submission" date="2017-04" db="EMBL/GenBank/DDBJ databases">
        <title>The genome sequence of Weissella cibaria isolated from wild Drosophila.</title>
        <authorList>
            <person name="Ricks N.J."/>
            <person name="Carroll C."/>
            <person name="Walters A."/>
            <person name="Newell P.D."/>
            <person name="Chaston J.M."/>
        </authorList>
    </citation>
    <scope>NUCLEOTIDE SEQUENCE [LARGE SCALE GENOMIC DNA]</scope>
    <source>
        <strain evidence="6 8">DmW_103</strain>
    </source>
</reference>
<dbReference type="SUPFAM" id="SSF47413">
    <property type="entry name" value="lambda repressor-like DNA-binding domains"/>
    <property type="match status" value="1"/>
</dbReference>
<organism evidence="5 7">
    <name type="scientific">Weissella cibaria</name>
    <dbReference type="NCBI Taxonomy" id="137591"/>
    <lineage>
        <taxon>Bacteria</taxon>
        <taxon>Bacillati</taxon>
        <taxon>Bacillota</taxon>
        <taxon>Bacilli</taxon>
        <taxon>Lactobacillales</taxon>
        <taxon>Lactobacillaceae</taxon>
        <taxon>Weissella</taxon>
    </lineage>
</organism>
<sequence>MVSLLDVARAAHVSKMTVSRVLNHPDQVSPEIIADVQQVIAELGYVQNRAGRALANNRHYNIAFILLDDINEIEPYYAHLLMHLTDELRHAGYTLEMRHDRNFDLTNVDGFLVSGARGSDFELLQSLTVPVVIYGTEPGIPSVDIDNKAGTQLATNALLDAGYARLIYLGIDMSEPFAINREVGYRDAMLTAGRTTEIYHLPNDEHAAQAFLADLNLCGNTGIVAATDRLGLGALRAGRSQGLTVPTDLGIVGFDGIYIHQLAELPLTTIQQPLATIAQHMVALLMKQLAGETVTSVYVVPELLHGATTA</sequence>
<evidence type="ECO:0000313" key="5">
    <source>
        <dbReference type="EMBL" id="KIU19019.1"/>
    </source>
</evidence>
<dbReference type="InterPro" id="IPR046335">
    <property type="entry name" value="LacI/GalR-like_sensor"/>
</dbReference>
<dbReference type="PATRIC" id="fig|137591.25.peg.2260"/>
<dbReference type="Proteomes" id="UP000193588">
    <property type="component" value="Unassembled WGS sequence"/>
</dbReference>
<dbReference type="GeneID" id="66962978"/>
<dbReference type="GO" id="GO:0003700">
    <property type="term" value="F:DNA-binding transcription factor activity"/>
    <property type="evidence" value="ECO:0007669"/>
    <property type="project" value="TreeGrafter"/>
</dbReference>
<dbReference type="InterPro" id="IPR000843">
    <property type="entry name" value="HTH_LacI"/>
</dbReference>
<dbReference type="InterPro" id="IPR028082">
    <property type="entry name" value="Peripla_BP_I"/>
</dbReference>
<name>A0A0D1K216_9LACO</name>
<dbReference type="STRING" id="137591.AO080_11255"/>
<proteinExistence type="predicted"/>
<evidence type="ECO:0000313" key="7">
    <source>
        <dbReference type="Proteomes" id="UP000032287"/>
    </source>
</evidence>
<dbReference type="EMBL" id="NDXJ01000018">
    <property type="protein sequence ID" value="OSP88284.1"/>
    <property type="molecule type" value="Genomic_DNA"/>
</dbReference>
<evidence type="ECO:0000313" key="8">
    <source>
        <dbReference type="Proteomes" id="UP000193588"/>
    </source>
</evidence>
<accession>A0A0D1K216</accession>
<dbReference type="SUPFAM" id="SSF53822">
    <property type="entry name" value="Periplasmic binding protein-like I"/>
    <property type="match status" value="1"/>
</dbReference>
<evidence type="ECO:0000256" key="3">
    <source>
        <dbReference type="ARBA" id="ARBA00023163"/>
    </source>
</evidence>
<keyword evidence="7" id="KW-1185">Reference proteome</keyword>
<protein>
    <submittedName>
        <fullName evidence="5">CytR protein</fullName>
    </submittedName>
    <submittedName>
        <fullName evidence="6">LacI family transcriptional regulator</fullName>
    </submittedName>
</protein>
<evidence type="ECO:0000313" key="6">
    <source>
        <dbReference type="EMBL" id="OSP88284.1"/>
    </source>
</evidence>
<keyword evidence="1" id="KW-0805">Transcription regulation</keyword>
<keyword evidence="3" id="KW-0804">Transcription</keyword>
<dbReference type="PROSITE" id="PS50932">
    <property type="entry name" value="HTH_LACI_2"/>
    <property type="match status" value="1"/>
</dbReference>
<dbReference type="PANTHER" id="PTHR30146:SF154">
    <property type="entry name" value="TRANSCRIPTION REGULATOR, MEMBER OF GALR FAMILY"/>
    <property type="match status" value="1"/>
</dbReference>
<dbReference type="GO" id="GO:0000976">
    <property type="term" value="F:transcription cis-regulatory region binding"/>
    <property type="evidence" value="ECO:0007669"/>
    <property type="project" value="TreeGrafter"/>
</dbReference>
<dbReference type="Gene3D" id="1.10.260.40">
    <property type="entry name" value="lambda repressor-like DNA-binding domains"/>
    <property type="match status" value="1"/>
</dbReference>
<dbReference type="EMBL" id="JWHU01000043">
    <property type="protein sequence ID" value="KIU19019.1"/>
    <property type="molecule type" value="Genomic_DNA"/>
</dbReference>
<dbReference type="eggNOG" id="COG1609">
    <property type="taxonomic scope" value="Bacteria"/>
</dbReference>
<evidence type="ECO:0000256" key="1">
    <source>
        <dbReference type="ARBA" id="ARBA00023015"/>
    </source>
</evidence>
<dbReference type="Pfam" id="PF13377">
    <property type="entry name" value="Peripla_BP_3"/>
    <property type="match status" value="1"/>
</dbReference>
<dbReference type="CDD" id="cd01392">
    <property type="entry name" value="HTH_LacI"/>
    <property type="match status" value="1"/>
</dbReference>
<reference evidence="5" key="1">
    <citation type="journal article" date="2015" name="Microbiology (Mosc.)">
        <title>Genomics of the Weissella cibaria species with an examination of its metabolic traits.</title>
        <authorList>
            <person name="Lynch K.M."/>
            <person name="Lucid A."/>
            <person name="Arendt E.K."/>
            <person name="Sleator R.D."/>
            <person name="Lucey B."/>
            <person name="Coffey A."/>
        </authorList>
    </citation>
    <scope>NUCLEOTIDE SEQUENCE [LARGE SCALE GENOMIC DNA]</scope>
    <source>
        <strain evidence="5">MG1</strain>
    </source>
</reference>
<dbReference type="OrthoDB" id="9796186at2"/>
<dbReference type="InterPro" id="IPR010982">
    <property type="entry name" value="Lambda_DNA-bd_dom_sf"/>
</dbReference>
<dbReference type="Proteomes" id="UP000032287">
    <property type="component" value="Unassembled WGS sequence"/>
</dbReference>
<evidence type="ECO:0000259" key="4">
    <source>
        <dbReference type="PROSITE" id="PS50932"/>
    </source>
</evidence>
<dbReference type="PANTHER" id="PTHR30146">
    <property type="entry name" value="LACI-RELATED TRANSCRIPTIONAL REPRESSOR"/>
    <property type="match status" value="1"/>
</dbReference>
<dbReference type="SMART" id="SM00354">
    <property type="entry name" value="HTH_LACI"/>
    <property type="match status" value="1"/>
</dbReference>
<dbReference type="PROSITE" id="PS00356">
    <property type="entry name" value="HTH_LACI_1"/>
    <property type="match status" value="1"/>
</dbReference>
<dbReference type="Pfam" id="PF00356">
    <property type="entry name" value="LacI"/>
    <property type="match status" value="1"/>
</dbReference>
<dbReference type="Gene3D" id="3.40.50.2300">
    <property type="match status" value="2"/>
</dbReference>
<feature type="domain" description="HTH lacI-type" evidence="4">
    <location>
        <begin position="2"/>
        <end position="56"/>
    </location>
</feature>
<dbReference type="CDD" id="cd06267">
    <property type="entry name" value="PBP1_LacI_sugar_binding-like"/>
    <property type="match status" value="1"/>
</dbReference>
<evidence type="ECO:0000256" key="2">
    <source>
        <dbReference type="ARBA" id="ARBA00023125"/>
    </source>
</evidence>
<keyword evidence="2" id="KW-0238">DNA-binding</keyword>
<dbReference type="AlphaFoldDB" id="A0A0D1K216"/>
<comment type="caution">
    <text evidence="5">The sequence shown here is derived from an EMBL/GenBank/DDBJ whole genome shotgun (WGS) entry which is preliminary data.</text>
</comment>